<reference evidence="2" key="2">
    <citation type="journal article" date="2024" name="Plant">
        <title>Genomic evolution and insights into agronomic trait innovations of Sesamum species.</title>
        <authorList>
            <person name="Miao H."/>
            <person name="Wang L."/>
            <person name="Qu L."/>
            <person name="Liu H."/>
            <person name="Sun Y."/>
            <person name="Le M."/>
            <person name="Wang Q."/>
            <person name="Wei S."/>
            <person name="Zheng Y."/>
            <person name="Lin W."/>
            <person name="Duan Y."/>
            <person name="Cao H."/>
            <person name="Xiong S."/>
            <person name="Wang X."/>
            <person name="Wei L."/>
            <person name="Li C."/>
            <person name="Ma Q."/>
            <person name="Ju M."/>
            <person name="Zhao R."/>
            <person name="Li G."/>
            <person name="Mu C."/>
            <person name="Tian Q."/>
            <person name="Mei H."/>
            <person name="Zhang T."/>
            <person name="Gao T."/>
            <person name="Zhang H."/>
        </authorList>
    </citation>
    <scope>NUCLEOTIDE SEQUENCE</scope>
    <source>
        <strain evidence="2">G02</strain>
    </source>
</reference>
<evidence type="ECO:0000313" key="2">
    <source>
        <dbReference type="EMBL" id="KAL0303296.1"/>
    </source>
</evidence>
<evidence type="ECO:0000259" key="1">
    <source>
        <dbReference type="Pfam" id="PF07727"/>
    </source>
</evidence>
<dbReference type="InterPro" id="IPR013103">
    <property type="entry name" value="RVT_2"/>
</dbReference>
<proteinExistence type="predicted"/>
<organism evidence="2">
    <name type="scientific">Sesamum radiatum</name>
    <name type="common">Black benniseed</name>
    <dbReference type="NCBI Taxonomy" id="300843"/>
    <lineage>
        <taxon>Eukaryota</taxon>
        <taxon>Viridiplantae</taxon>
        <taxon>Streptophyta</taxon>
        <taxon>Embryophyta</taxon>
        <taxon>Tracheophyta</taxon>
        <taxon>Spermatophyta</taxon>
        <taxon>Magnoliopsida</taxon>
        <taxon>eudicotyledons</taxon>
        <taxon>Gunneridae</taxon>
        <taxon>Pentapetalae</taxon>
        <taxon>asterids</taxon>
        <taxon>lamiids</taxon>
        <taxon>Lamiales</taxon>
        <taxon>Pedaliaceae</taxon>
        <taxon>Sesamum</taxon>
    </lineage>
</organism>
<feature type="domain" description="Reverse transcriptase Ty1/copia-type" evidence="1">
    <location>
        <begin position="14"/>
        <end position="85"/>
    </location>
</feature>
<gene>
    <name evidence="2" type="ORF">Sradi_6197700</name>
</gene>
<name>A0AAW2KB59_SESRA</name>
<sequence length="89" mass="10159">MGRLRPSRPGSWRKGILNDPGVDFEETYSLVAMAKSIRILLAIATWYDYAIWHMDVKTAFLNGFVEEEIFMDQPDGFTTVGEEQRSVVS</sequence>
<protein>
    <recommendedName>
        <fullName evidence="1">Reverse transcriptase Ty1/copia-type domain-containing protein</fullName>
    </recommendedName>
</protein>
<dbReference type="AlphaFoldDB" id="A0AAW2KB59"/>
<dbReference type="Pfam" id="PF07727">
    <property type="entry name" value="RVT_2"/>
    <property type="match status" value="1"/>
</dbReference>
<dbReference type="EMBL" id="JACGWJ010000029">
    <property type="protein sequence ID" value="KAL0303296.1"/>
    <property type="molecule type" value="Genomic_DNA"/>
</dbReference>
<comment type="caution">
    <text evidence="2">The sequence shown here is derived from an EMBL/GenBank/DDBJ whole genome shotgun (WGS) entry which is preliminary data.</text>
</comment>
<reference evidence="2" key="1">
    <citation type="submission" date="2020-06" db="EMBL/GenBank/DDBJ databases">
        <authorList>
            <person name="Li T."/>
            <person name="Hu X."/>
            <person name="Zhang T."/>
            <person name="Song X."/>
            <person name="Zhang H."/>
            <person name="Dai N."/>
            <person name="Sheng W."/>
            <person name="Hou X."/>
            <person name="Wei L."/>
        </authorList>
    </citation>
    <scope>NUCLEOTIDE SEQUENCE</scope>
    <source>
        <strain evidence="2">G02</strain>
        <tissue evidence="2">Leaf</tissue>
    </source>
</reference>
<accession>A0AAW2KB59</accession>